<feature type="domain" description="RUN" evidence="4">
    <location>
        <begin position="320"/>
        <end position="424"/>
    </location>
</feature>
<dbReference type="InterPro" id="IPR037213">
    <property type="entry name" value="Run_dom_sf"/>
</dbReference>
<name>A0A2J7R2K2_9NEOP</name>
<proteinExistence type="predicted"/>
<feature type="domain" description="PLAT" evidence="3">
    <location>
        <begin position="141"/>
        <end position="249"/>
    </location>
</feature>
<dbReference type="SMART" id="SM00593">
    <property type="entry name" value="RUN"/>
    <property type="match status" value="1"/>
</dbReference>
<dbReference type="PANTHER" id="PTHR46070">
    <property type="entry name" value="PINSTRIPE, ISOFORM A"/>
    <property type="match status" value="1"/>
</dbReference>
<protein>
    <recommendedName>
        <fullName evidence="7">RUN domain-containing protein</fullName>
    </recommendedName>
</protein>
<feature type="region of interest" description="Disordered" evidence="2">
    <location>
        <begin position="1"/>
        <end position="46"/>
    </location>
</feature>
<dbReference type="Pfam" id="PF01477">
    <property type="entry name" value="PLAT"/>
    <property type="match status" value="1"/>
</dbReference>
<dbReference type="Gene3D" id="1.20.58.900">
    <property type="match status" value="2"/>
</dbReference>
<dbReference type="EMBL" id="NEVH01007828">
    <property type="protein sequence ID" value="PNF35063.1"/>
    <property type="molecule type" value="Genomic_DNA"/>
</dbReference>
<organism evidence="5 6">
    <name type="scientific">Cryptotermes secundus</name>
    <dbReference type="NCBI Taxonomy" id="105785"/>
    <lineage>
        <taxon>Eukaryota</taxon>
        <taxon>Metazoa</taxon>
        <taxon>Ecdysozoa</taxon>
        <taxon>Arthropoda</taxon>
        <taxon>Hexapoda</taxon>
        <taxon>Insecta</taxon>
        <taxon>Pterygota</taxon>
        <taxon>Neoptera</taxon>
        <taxon>Polyneoptera</taxon>
        <taxon>Dictyoptera</taxon>
        <taxon>Blattodea</taxon>
        <taxon>Blattoidea</taxon>
        <taxon>Termitoidae</taxon>
        <taxon>Kalotermitidae</taxon>
        <taxon>Cryptotermitinae</taxon>
        <taxon>Cryptotermes</taxon>
    </lineage>
</organism>
<feature type="compositionally biased region" description="Basic and acidic residues" evidence="2">
    <location>
        <begin position="14"/>
        <end position="23"/>
    </location>
</feature>
<keyword evidence="6" id="KW-1185">Reference proteome</keyword>
<evidence type="ECO:0000256" key="1">
    <source>
        <dbReference type="PROSITE-ProRule" id="PRU00152"/>
    </source>
</evidence>
<dbReference type="InterPro" id="IPR004012">
    <property type="entry name" value="Run_dom"/>
</dbReference>
<feature type="non-terminal residue" evidence="5">
    <location>
        <position position="424"/>
    </location>
</feature>
<dbReference type="InterPro" id="IPR047277">
    <property type="entry name" value="PLAT_RAB6IP1"/>
</dbReference>
<evidence type="ECO:0000313" key="5">
    <source>
        <dbReference type="EMBL" id="PNF35063.1"/>
    </source>
</evidence>
<dbReference type="InterPro" id="IPR001024">
    <property type="entry name" value="PLAT/LH2_dom"/>
</dbReference>
<dbReference type="AlphaFoldDB" id="A0A2J7R2K2"/>
<feature type="domain" description="RUN" evidence="4">
    <location>
        <begin position="1"/>
        <end position="137"/>
    </location>
</feature>
<comment type="caution">
    <text evidence="5">The sequence shown here is derived from an EMBL/GenBank/DDBJ whole genome shotgun (WGS) entry which is preliminary data.</text>
</comment>
<dbReference type="InterPro" id="IPR036392">
    <property type="entry name" value="PLAT/LH2_dom_sf"/>
</dbReference>
<comment type="caution">
    <text evidence="1">Lacks conserved residue(s) required for the propagation of feature annotation.</text>
</comment>
<dbReference type="Proteomes" id="UP000235965">
    <property type="component" value="Unassembled WGS sequence"/>
</dbReference>
<dbReference type="PANTHER" id="PTHR46070:SF1">
    <property type="entry name" value="PINSTRIPE, ISOFORM A"/>
    <property type="match status" value="1"/>
</dbReference>
<reference evidence="5 6" key="1">
    <citation type="submission" date="2017-12" db="EMBL/GenBank/DDBJ databases">
        <title>Hemimetabolous genomes reveal molecular basis of termite eusociality.</title>
        <authorList>
            <person name="Harrison M.C."/>
            <person name="Jongepier E."/>
            <person name="Robertson H.M."/>
            <person name="Arning N."/>
            <person name="Bitard-Feildel T."/>
            <person name="Chao H."/>
            <person name="Childers C.P."/>
            <person name="Dinh H."/>
            <person name="Doddapaneni H."/>
            <person name="Dugan S."/>
            <person name="Gowin J."/>
            <person name="Greiner C."/>
            <person name="Han Y."/>
            <person name="Hu H."/>
            <person name="Hughes D.S.T."/>
            <person name="Huylmans A.-K."/>
            <person name="Kemena C."/>
            <person name="Kremer L.P.M."/>
            <person name="Lee S.L."/>
            <person name="Lopez-Ezquerra A."/>
            <person name="Mallet L."/>
            <person name="Monroy-Kuhn J.M."/>
            <person name="Moser A."/>
            <person name="Murali S.C."/>
            <person name="Muzny D.M."/>
            <person name="Otani S."/>
            <person name="Piulachs M.-D."/>
            <person name="Poelchau M."/>
            <person name="Qu J."/>
            <person name="Schaub F."/>
            <person name="Wada-Katsumata A."/>
            <person name="Worley K.C."/>
            <person name="Xie Q."/>
            <person name="Ylla G."/>
            <person name="Poulsen M."/>
            <person name="Gibbs R.A."/>
            <person name="Schal C."/>
            <person name="Richards S."/>
            <person name="Belles X."/>
            <person name="Korb J."/>
            <person name="Bornberg-Bauer E."/>
        </authorList>
    </citation>
    <scope>NUCLEOTIDE SEQUENCE [LARGE SCALE GENOMIC DNA]</scope>
    <source>
        <tissue evidence="5">Whole body</tissue>
    </source>
</reference>
<evidence type="ECO:0000256" key="2">
    <source>
        <dbReference type="SAM" id="MobiDB-lite"/>
    </source>
</evidence>
<dbReference type="SUPFAM" id="SSF49723">
    <property type="entry name" value="Lipase/lipooxygenase domain (PLAT/LH2 domain)"/>
    <property type="match status" value="1"/>
</dbReference>
<evidence type="ECO:0008006" key="7">
    <source>
        <dbReference type="Google" id="ProtNLM"/>
    </source>
</evidence>
<dbReference type="SUPFAM" id="SSF140741">
    <property type="entry name" value="RUN domain-like"/>
    <property type="match status" value="2"/>
</dbReference>
<evidence type="ECO:0000259" key="3">
    <source>
        <dbReference type="PROSITE" id="PS50095"/>
    </source>
</evidence>
<feature type="compositionally biased region" description="Polar residues" evidence="2">
    <location>
        <begin position="26"/>
        <end position="42"/>
    </location>
</feature>
<dbReference type="GO" id="GO:0005085">
    <property type="term" value="F:guanyl-nucleotide exchange factor activity"/>
    <property type="evidence" value="ECO:0007669"/>
    <property type="project" value="InterPro"/>
</dbReference>
<evidence type="ECO:0000313" key="6">
    <source>
        <dbReference type="Proteomes" id="UP000235965"/>
    </source>
</evidence>
<dbReference type="OrthoDB" id="6019893at2759"/>
<dbReference type="PROSITE" id="PS50095">
    <property type="entry name" value="PLAT"/>
    <property type="match status" value="1"/>
</dbReference>
<evidence type="ECO:0000259" key="4">
    <source>
        <dbReference type="PROSITE" id="PS50826"/>
    </source>
</evidence>
<dbReference type="Gene3D" id="2.60.60.20">
    <property type="entry name" value="PLAT/LH2 domain"/>
    <property type="match status" value="1"/>
</dbReference>
<gene>
    <name evidence="5" type="ORF">B7P43_G09453</name>
</gene>
<dbReference type="GO" id="GO:0031267">
    <property type="term" value="F:small GTPase binding"/>
    <property type="evidence" value="ECO:0007669"/>
    <property type="project" value="InterPro"/>
</dbReference>
<dbReference type="PROSITE" id="PS50826">
    <property type="entry name" value="RUN"/>
    <property type="match status" value="2"/>
</dbReference>
<accession>A0A2J7R2K2</accession>
<dbReference type="Pfam" id="PF02759">
    <property type="entry name" value="RUN"/>
    <property type="match status" value="1"/>
</dbReference>
<dbReference type="CDD" id="cd01757">
    <property type="entry name" value="PLAT_RAB6IP1"/>
    <property type="match status" value="1"/>
</dbReference>
<sequence>MALETDLSPSSQRHGREGHKLPEGRSQISSSPASLPPNSEQPNLRPLPVSLTADMRNVQAMTDIKTHIGYARAWVRLSLEKKLLSRHLRTLLSDSALLRSQYKRYAFLRCEDEKEQFLYHLLTLNAVDYFCFTNTYTGTKLPYRVVIFPSRKTSAATTSANSWVAVSGTLGETSPVPIPRGALEFLFRHKNLGILTTLRIGHDNSGPSPKWMVEHVVVRNEVTGHTYKFPCGRWLGRGIDDDSTERLLVGELVPRDVDSDELVETCRTPPPRCHSPSVPRRSQDARPSLAEIQHMLGDAVNSIVKLLYHRKHDKERSTLTLLLCGETGLVYCLEQAFLTGFKSTRLFGRNLYLWDYFLRAKEQFEATLLDSDGDMTPHPSEKQILHCYCNLVNQIGSTSHTLGKDGKFQLFVCLCARWVLLPPL</sequence>
<dbReference type="InterPro" id="IPR047278">
    <property type="entry name" value="DEN5A/B"/>
</dbReference>